<name>A9UR16_MONBE</name>
<evidence type="ECO:0000256" key="2">
    <source>
        <dbReference type="ARBA" id="ARBA00022801"/>
    </source>
</evidence>
<dbReference type="GO" id="GO:0007165">
    <property type="term" value="P:signal transduction"/>
    <property type="evidence" value="ECO:0007669"/>
    <property type="project" value="InterPro"/>
</dbReference>
<feature type="binding site" evidence="4">
    <location>
        <begin position="76"/>
        <end position="80"/>
    </location>
    <ligand>
        <name>AMP</name>
        <dbReference type="ChEBI" id="CHEBI:456215"/>
    </ligand>
</feature>
<keyword evidence="1 5" id="KW-0479">Metal-binding</keyword>
<feature type="binding site" evidence="5">
    <location>
        <position position="80"/>
    </location>
    <ligand>
        <name>Zn(2+)</name>
        <dbReference type="ChEBI" id="CHEBI:29105"/>
        <label>1</label>
    </ligand>
</feature>
<feature type="active site" description="Proton donor" evidence="3">
    <location>
        <position position="76"/>
    </location>
</feature>
<evidence type="ECO:0000256" key="5">
    <source>
        <dbReference type="PIRSR" id="PIRSR623088-3"/>
    </source>
</evidence>
<keyword evidence="8" id="KW-1185">Reference proteome</keyword>
<evidence type="ECO:0000313" key="8">
    <source>
        <dbReference type="Proteomes" id="UP000001357"/>
    </source>
</evidence>
<dbReference type="EMBL" id="CH991543">
    <property type="protein sequence ID" value="EDQ93140.1"/>
    <property type="molecule type" value="Genomic_DNA"/>
</dbReference>
<dbReference type="PRINTS" id="PR00387">
    <property type="entry name" value="PDIESTERASE1"/>
</dbReference>
<feature type="binding site" evidence="5">
    <location>
        <position position="115"/>
    </location>
    <ligand>
        <name>Zn(2+)</name>
        <dbReference type="ChEBI" id="CHEBI:29105"/>
        <label>1</label>
    </ligand>
</feature>
<sequence>MPSEETLEHLRYFCSWNFDIFRLTVLCAGSPMVALGLRLFEAHGLFQTCPIHVDQVARFFYHIERRYATIDMVPYHNNQHGTDVMHSVHVMLSTLVASFTPLEVLSCLIAGAGHDVEHFGRTNVYLIKKRHNLAMLYNDRSVLENHHARVTFDVMFNEPECNLIAGFRPDEQKDIRKLVVDMIMATDMVKHARILEELVRFVDKLTNGVRSSRICFSPLFFAHLDALAHCMVHMADLGSATKEWRLCKEWTDRLMEEFFDEGDAERADGLPVGALNDRFKVDTPKAQIGFITYVCQPLWHQWNRLVNRNADTV</sequence>
<dbReference type="GO" id="GO:0046872">
    <property type="term" value="F:metal ion binding"/>
    <property type="evidence" value="ECO:0007669"/>
    <property type="project" value="UniProtKB-KW"/>
</dbReference>
<evidence type="ECO:0000256" key="1">
    <source>
        <dbReference type="ARBA" id="ARBA00022723"/>
    </source>
</evidence>
<dbReference type="AlphaFoldDB" id="A9UR16"/>
<dbReference type="CDD" id="cd00077">
    <property type="entry name" value="HDc"/>
    <property type="match status" value="1"/>
</dbReference>
<evidence type="ECO:0000313" key="7">
    <source>
        <dbReference type="EMBL" id="EDQ93140.1"/>
    </source>
</evidence>
<dbReference type="GeneID" id="5887481"/>
<dbReference type="GO" id="GO:0047555">
    <property type="term" value="F:3',5'-cyclic-GMP phosphodiesterase activity"/>
    <property type="evidence" value="ECO:0000318"/>
    <property type="project" value="GO_Central"/>
</dbReference>
<dbReference type="InterPro" id="IPR023174">
    <property type="entry name" value="PDEase_CS"/>
</dbReference>
<dbReference type="RefSeq" id="XP_001742902.1">
    <property type="nucleotide sequence ID" value="XM_001742850.1"/>
</dbReference>
<dbReference type="InterPro" id="IPR036971">
    <property type="entry name" value="PDEase_catalytic_dom_sf"/>
</dbReference>
<dbReference type="InterPro" id="IPR023088">
    <property type="entry name" value="PDEase"/>
</dbReference>
<feature type="binding site" evidence="4">
    <location>
        <position position="115"/>
    </location>
    <ligand>
        <name>AMP</name>
        <dbReference type="ChEBI" id="CHEBI:456215"/>
    </ligand>
</feature>
<dbReference type="Proteomes" id="UP000001357">
    <property type="component" value="Unassembled WGS sequence"/>
</dbReference>
<dbReference type="FunCoup" id="A9UR16">
    <property type="interactions" value="717"/>
</dbReference>
<gene>
    <name evidence="7" type="ORF">MONBRDRAFT_13650</name>
</gene>
<keyword evidence="2" id="KW-0378">Hydrolase</keyword>
<dbReference type="PROSITE" id="PS00126">
    <property type="entry name" value="PDEASE_I_1"/>
    <property type="match status" value="1"/>
</dbReference>
<organism evidence="7 8">
    <name type="scientific">Monosiga brevicollis</name>
    <name type="common">Choanoflagellate</name>
    <dbReference type="NCBI Taxonomy" id="81824"/>
    <lineage>
        <taxon>Eukaryota</taxon>
        <taxon>Choanoflagellata</taxon>
        <taxon>Craspedida</taxon>
        <taxon>Salpingoecidae</taxon>
        <taxon>Monosiga</taxon>
    </lineage>
</organism>
<feature type="non-terminal residue" evidence="7">
    <location>
        <position position="313"/>
    </location>
</feature>
<dbReference type="STRING" id="81824.A9UR16"/>
<dbReference type="Pfam" id="PF00233">
    <property type="entry name" value="PDEase_I"/>
    <property type="match status" value="1"/>
</dbReference>
<dbReference type="InterPro" id="IPR003607">
    <property type="entry name" value="HD/PDEase_dom"/>
</dbReference>
<dbReference type="OMA" id="YHCHART"/>
<proteinExistence type="predicted"/>
<dbReference type="Gene3D" id="1.10.1300.10">
    <property type="entry name" value="3'5'-cyclic nucleotide phosphodiesterase, catalytic domain"/>
    <property type="match status" value="1"/>
</dbReference>
<feature type="binding site" evidence="5">
    <location>
        <position position="115"/>
    </location>
    <ligand>
        <name>Zn(2+)</name>
        <dbReference type="ChEBI" id="CHEBI:29105"/>
        <label>2</label>
    </ligand>
</feature>
<evidence type="ECO:0000259" key="6">
    <source>
        <dbReference type="PROSITE" id="PS51845"/>
    </source>
</evidence>
<dbReference type="GO" id="GO:0004115">
    <property type="term" value="F:3',5'-cyclic-AMP phosphodiesterase activity"/>
    <property type="evidence" value="ECO:0000318"/>
    <property type="project" value="GO_Central"/>
</dbReference>
<feature type="binding site" evidence="5">
    <location>
        <position position="236"/>
    </location>
    <ligand>
        <name>Zn(2+)</name>
        <dbReference type="ChEBI" id="CHEBI:29105"/>
        <label>1</label>
    </ligand>
</feature>
<feature type="binding site" evidence="4">
    <location>
        <position position="236"/>
    </location>
    <ligand>
        <name>AMP</name>
        <dbReference type="ChEBI" id="CHEBI:456215"/>
    </ligand>
</feature>
<evidence type="ECO:0000256" key="3">
    <source>
        <dbReference type="PIRSR" id="PIRSR623088-1"/>
    </source>
</evidence>
<dbReference type="PANTHER" id="PTHR11347">
    <property type="entry name" value="CYCLIC NUCLEOTIDE PHOSPHODIESTERASE"/>
    <property type="match status" value="1"/>
</dbReference>
<feature type="binding site" evidence="4">
    <location>
        <position position="287"/>
    </location>
    <ligand>
        <name>AMP</name>
        <dbReference type="ChEBI" id="CHEBI:456215"/>
    </ligand>
</feature>
<protein>
    <recommendedName>
        <fullName evidence="6">PDEase domain-containing protein</fullName>
    </recommendedName>
</protein>
<dbReference type="GO" id="GO:0141162">
    <property type="term" value="P:negative regulation of cAMP/PKA signal transduction"/>
    <property type="evidence" value="ECO:0000318"/>
    <property type="project" value="GO_Central"/>
</dbReference>
<dbReference type="InParanoid" id="A9UR16"/>
<reference evidence="7 8" key="1">
    <citation type="journal article" date="2008" name="Nature">
        <title>The genome of the choanoflagellate Monosiga brevicollis and the origin of metazoans.</title>
        <authorList>
            <consortium name="JGI Sequencing"/>
            <person name="King N."/>
            <person name="Westbrook M.J."/>
            <person name="Young S.L."/>
            <person name="Kuo A."/>
            <person name="Abedin M."/>
            <person name="Chapman J."/>
            <person name="Fairclough S."/>
            <person name="Hellsten U."/>
            <person name="Isogai Y."/>
            <person name="Letunic I."/>
            <person name="Marr M."/>
            <person name="Pincus D."/>
            <person name="Putnam N."/>
            <person name="Rokas A."/>
            <person name="Wright K.J."/>
            <person name="Zuzow R."/>
            <person name="Dirks W."/>
            <person name="Good M."/>
            <person name="Goodstein D."/>
            <person name="Lemons D."/>
            <person name="Li W."/>
            <person name="Lyons J.B."/>
            <person name="Morris A."/>
            <person name="Nichols S."/>
            <person name="Richter D.J."/>
            <person name="Salamov A."/>
            <person name="Bork P."/>
            <person name="Lim W.A."/>
            <person name="Manning G."/>
            <person name="Miller W.T."/>
            <person name="McGinnis W."/>
            <person name="Shapiro H."/>
            <person name="Tjian R."/>
            <person name="Grigoriev I.V."/>
            <person name="Rokhsar D."/>
        </authorList>
    </citation>
    <scope>NUCLEOTIDE SEQUENCE [LARGE SCALE GENOMIC DNA]</scope>
    <source>
        <strain evidence="8">MX1 / ATCC 50154</strain>
    </source>
</reference>
<dbReference type="KEGG" id="mbr:MONBRDRAFT_13650"/>
<dbReference type="SUPFAM" id="SSF109604">
    <property type="entry name" value="HD-domain/PDEase-like"/>
    <property type="match status" value="1"/>
</dbReference>
<dbReference type="InterPro" id="IPR002073">
    <property type="entry name" value="PDEase_catalytic_dom"/>
</dbReference>
<dbReference type="PROSITE" id="PS51845">
    <property type="entry name" value="PDEASE_I_2"/>
    <property type="match status" value="1"/>
</dbReference>
<feature type="domain" description="PDEase" evidence="6">
    <location>
        <begin position="1"/>
        <end position="313"/>
    </location>
</feature>
<accession>A9UR16</accession>
<evidence type="ECO:0000256" key="4">
    <source>
        <dbReference type="PIRSR" id="PIRSR623088-2"/>
    </source>
</evidence>
<feature type="binding site" evidence="5">
    <location>
        <position position="114"/>
    </location>
    <ligand>
        <name>Zn(2+)</name>
        <dbReference type="ChEBI" id="CHEBI:29105"/>
        <label>1</label>
    </ligand>
</feature>
<dbReference type="eggNOG" id="KOG3689">
    <property type="taxonomic scope" value="Eukaryota"/>
</dbReference>